<proteinExistence type="predicted"/>
<dbReference type="Pfam" id="PF17112">
    <property type="entry name" value="Tom6"/>
    <property type="match status" value="1"/>
</dbReference>
<sequence>MSGRFGIPGAAPAPKQPSRFQQFKETPAYPILVNVSLFIAGVAFIQSPLMEMMAPQL</sequence>
<reference evidence="2 3" key="1">
    <citation type="submission" date="2016-03" db="EMBL/GenBank/DDBJ databases">
        <authorList>
            <person name="Devillers H."/>
        </authorList>
    </citation>
    <scope>NUCLEOTIDE SEQUENCE [LARGE SCALE GENOMIC DNA]</scope>
    <source>
        <strain evidence="2">CBS 11717</strain>
    </source>
</reference>
<keyword evidence="1" id="KW-0812">Transmembrane</keyword>
<dbReference type="OrthoDB" id="3991365at2759"/>
<dbReference type="GO" id="GO:0030150">
    <property type="term" value="P:protein import into mitochondrial matrix"/>
    <property type="evidence" value="ECO:0007669"/>
    <property type="project" value="InterPro"/>
</dbReference>
<dbReference type="EMBL" id="LT598465">
    <property type="protein sequence ID" value="SCU92995.1"/>
    <property type="molecule type" value="Genomic_DNA"/>
</dbReference>
<keyword evidence="3" id="KW-1185">Reference proteome</keyword>
<dbReference type="STRING" id="1230905.A0A1G4JQG9"/>
<dbReference type="GO" id="GO:0005742">
    <property type="term" value="C:mitochondrial outer membrane translocase complex"/>
    <property type="evidence" value="ECO:0007669"/>
    <property type="project" value="InterPro"/>
</dbReference>
<evidence type="ECO:0000313" key="2">
    <source>
        <dbReference type="EMBL" id="SCU92995.1"/>
    </source>
</evidence>
<keyword evidence="1" id="KW-0472">Membrane</keyword>
<accession>A0A1G4JQG9</accession>
<protein>
    <submittedName>
        <fullName evidence="2">LAMI_0E12838g1_1</fullName>
    </submittedName>
</protein>
<name>A0A1G4JQG9_9SACH</name>
<evidence type="ECO:0000313" key="3">
    <source>
        <dbReference type="Proteomes" id="UP000191024"/>
    </source>
</evidence>
<dbReference type="InterPro" id="IPR020266">
    <property type="entry name" value="Tom6"/>
</dbReference>
<gene>
    <name evidence="2" type="ORF">LAMI_0E12838G</name>
</gene>
<keyword evidence="1" id="KW-1133">Transmembrane helix</keyword>
<evidence type="ECO:0000256" key="1">
    <source>
        <dbReference type="SAM" id="Phobius"/>
    </source>
</evidence>
<organism evidence="2 3">
    <name type="scientific">Lachancea mirantina</name>
    <dbReference type="NCBI Taxonomy" id="1230905"/>
    <lineage>
        <taxon>Eukaryota</taxon>
        <taxon>Fungi</taxon>
        <taxon>Dikarya</taxon>
        <taxon>Ascomycota</taxon>
        <taxon>Saccharomycotina</taxon>
        <taxon>Saccharomycetes</taxon>
        <taxon>Saccharomycetales</taxon>
        <taxon>Saccharomycetaceae</taxon>
        <taxon>Lachancea</taxon>
    </lineage>
</organism>
<feature type="transmembrane region" description="Helical" evidence="1">
    <location>
        <begin position="27"/>
        <end position="45"/>
    </location>
</feature>
<dbReference type="AlphaFoldDB" id="A0A1G4JQG9"/>
<dbReference type="Proteomes" id="UP000191024">
    <property type="component" value="Chromosome E"/>
</dbReference>